<evidence type="ECO:0000259" key="8">
    <source>
        <dbReference type="PROSITE" id="PS50893"/>
    </source>
</evidence>
<dbReference type="GO" id="GO:0016887">
    <property type="term" value="F:ATP hydrolysis activity"/>
    <property type="evidence" value="ECO:0007669"/>
    <property type="project" value="InterPro"/>
</dbReference>
<evidence type="ECO:0000256" key="6">
    <source>
        <dbReference type="ARBA" id="ARBA00023136"/>
    </source>
</evidence>
<feature type="transmembrane region" description="Helical" evidence="7">
    <location>
        <begin position="243"/>
        <end position="263"/>
    </location>
</feature>
<evidence type="ECO:0000256" key="5">
    <source>
        <dbReference type="ARBA" id="ARBA00022989"/>
    </source>
</evidence>
<evidence type="ECO:0000256" key="7">
    <source>
        <dbReference type="SAM" id="Phobius"/>
    </source>
</evidence>
<name>A0AA36FQB0_9BILA</name>
<dbReference type="InterPro" id="IPR003593">
    <property type="entry name" value="AAA+_ATPase"/>
</dbReference>
<dbReference type="GO" id="GO:0005524">
    <property type="term" value="F:ATP binding"/>
    <property type="evidence" value="ECO:0007669"/>
    <property type="project" value="UniProtKB-KW"/>
</dbReference>
<evidence type="ECO:0000313" key="9">
    <source>
        <dbReference type="EMBL" id="CAJ0562912.1"/>
    </source>
</evidence>
<feature type="transmembrane region" description="Helical" evidence="7">
    <location>
        <begin position="867"/>
        <end position="888"/>
    </location>
</feature>
<feature type="transmembrane region" description="Helical" evidence="7">
    <location>
        <begin position="283"/>
        <end position="308"/>
    </location>
</feature>
<feature type="transmembrane region" description="Helical" evidence="7">
    <location>
        <begin position="351"/>
        <end position="369"/>
    </location>
</feature>
<feature type="transmembrane region" description="Helical" evidence="7">
    <location>
        <begin position="1078"/>
        <end position="1104"/>
    </location>
</feature>
<dbReference type="GO" id="GO:0016020">
    <property type="term" value="C:membrane"/>
    <property type="evidence" value="ECO:0007669"/>
    <property type="project" value="UniProtKB-SubCell"/>
</dbReference>
<dbReference type="SUPFAM" id="SSF52540">
    <property type="entry name" value="P-loop containing nucleoside triphosphate hydrolases"/>
    <property type="match status" value="2"/>
</dbReference>
<keyword evidence="2 7" id="KW-0812">Transmembrane</keyword>
<evidence type="ECO:0000256" key="1">
    <source>
        <dbReference type="ARBA" id="ARBA00004141"/>
    </source>
</evidence>
<accession>A0AA36FQB0</accession>
<organism evidence="9 10">
    <name type="scientific">Mesorhabditis spiculigera</name>
    <dbReference type="NCBI Taxonomy" id="96644"/>
    <lineage>
        <taxon>Eukaryota</taxon>
        <taxon>Metazoa</taxon>
        <taxon>Ecdysozoa</taxon>
        <taxon>Nematoda</taxon>
        <taxon>Chromadorea</taxon>
        <taxon>Rhabditida</taxon>
        <taxon>Rhabditina</taxon>
        <taxon>Rhabditomorpha</taxon>
        <taxon>Rhabditoidea</taxon>
        <taxon>Rhabditidae</taxon>
        <taxon>Mesorhabditinae</taxon>
        <taxon>Mesorhabditis</taxon>
    </lineage>
</organism>
<dbReference type="CDD" id="cd03263">
    <property type="entry name" value="ABC_subfamily_A"/>
    <property type="match status" value="1"/>
</dbReference>
<feature type="transmembrane region" description="Helical" evidence="7">
    <location>
        <begin position="376"/>
        <end position="400"/>
    </location>
</feature>
<gene>
    <name evidence="9" type="ORF">MSPICULIGERA_LOCUS2267</name>
</gene>
<comment type="caution">
    <text evidence="9">The sequence shown here is derived from an EMBL/GenBank/DDBJ whole genome shotgun (WGS) entry which is preliminary data.</text>
</comment>
<feature type="transmembrane region" description="Helical" evidence="7">
    <location>
        <begin position="320"/>
        <end position="345"/>
    </location>
</feature>
<feature type="non-terminal residue" evidence="9">
    <location>
        <position position="1480"/>
    </location>
</feature>
<feature type="domain" description="ABC transporter" evidence="8">
    <location>
        <begin position="509"/>
        <end position="712"/>
    </location>
</feature>
<feature type="transmembrane region" description="Helical" evidence="7">
    <location>
        <begin position="420"/>
        <end position="442"/>
    </location>
</feature>
<dbReference type="FunFam" id="3.40.50.300:FF:001598">
    <property type="entry name" value="ABC transporter ced-7"/>
    <property type="match status" value="1"/>
</dbReference>
<dbReference type="InterPro" id="IPR003439">
    <property type="entry name" value="ABC_transporter-like_ATP-bd"/>
</dbReference>
<protein>
    <recommendedName>
        <fullName evidence="8">ABC transporter domain-containing protein</fullName>
    </recommendedName>
</protein>
<feature type="domain" description="ABC transporter" evidence="8">
    <location>
        <begin position="1151"/>
        <end position="1378"/>
    </location>
</feature>
<dbReference type="Pfam" id="PF00005">
    <property type="entry name" value="ABC_tran"/>
    <property type="match status" value="2"/>
</dbReference>
<dbReference type="Gene3D" id="3.40.50.300">
    <property type="entry name" value="P-loop containing nucleotide triphosphate hydrolases"/>
    <property type="match status" value="2"/>
</dbReference>
<evidence type="ECO:0000256" key="4">
    <source>
        <dbReference type="ARBA" id="ARBA00022840"/>
    </source>
</evidence>
<dbReference type="InterPro" id="IPR026082">
    <property type="entry name" value="ABCA"/>
</dbReference>
<dbReference type="InterPro" id="IPR013525">
    <property type="entry name" value="ABC2_TM"/>
</dbReference>
<comment type="subcellular location">
    <subcellularLocation>
        <location evidence="1">Membrane</location>
        <topology evidence="1">Multi-pass membrane protein</topology>
    </subcellularLocation>
</comment>
<reference evidence="9" key="1">
    <citation type="submission" date="2023-06" db="EMBL/GenBank/DDBJ databases">
        <authorList>
            <person name="Delattre M."/>
        </authorList>
    </citation>
    <scope>NUCLEOTIDE SEQUENCE</scope>
    <source>
        <strain evidence="9">AF72</strain>
    </source>
</reference>
<evidence type="ECO:0000256" key="2">
    <source>
        <dbReference type="ARBA" id="ARBA00022692"/>
    </source>
</evidence>
<keyword evidence="3" id="KW-0547">Nucleotide-binding</keyword>
<dbReference type="PROSITE" id="PS50893">
    <property type="entry name" value="ABC_TRANSPORTER_2"/>
    <property type="match status" value="2"/>
</dbReference>
<dbReference type="PROSITE" id="PS00211">
    <property type="entry name" value="ABC_TRANSPORTER_1"/>
    <property type="match status" value="1"/>
</dbReference>
<keyword evidence="6 7" id="KW-0472">Membrane</keyword>
<dbReference type="InterPro" id="IPR017871">
    <property type="entry name" value="ABC_transporter-like_CS"/>
</dbReference>
<feature type="transmembrane region" description="Helical" evidence="7">
    <location>
        <begin position="1116"/>
        <end position="1138"/>
    </location>
</feature>
<dbReference type="GO" id="GO:0140359">
    <property type="term" value="F:ABC-type transporter activity"/>
    <property type="evidence" value="ECO:0007669"/>
    <property type="project" value="InterPro"/>
</dbReference>
<dbReference type="Proteomes" id="UP001177023">
    <property type="component" value="Unassembled WGS sequence"/>
</dbReference>
<dbReference type="InterPro" id="IPR027417">
    <property type="entry name" value="P-loop_NTPase"/>
</dbReference>
<keyword evidence="10" id="KW-1185">Reference proteome</keyword>
<dbReference type="PANTHER" id="PTHR19229:SF250">
    <property type="entry name" value="ABC TRANSPORTER DOMAIN-CONTAINING PROTEIN-RELATED"/>
    <property type="match status" value="1"/>
</dbReference>
<proteinExistence type="predicted"/>
<dbReference type="PANTHER" id="PTHR19229">
    <property type="entry name" value="ATP-BINDING CASSETTE TRANSPORTER SUBFAMILY A ABCA"/>
    <property type="match status" value="1"/>
</dbReference>
<feature type="transmembrane region" description="Helical" evidence="7">
    <location>
        <begin position="1036"/>
        <end position="1058"/>
    </location>
</feature>
<dbReference type="SMART" id="SM00382">
    <property type="entry name" value="AAA"/>
    <property type="match status" value="2"/>
</dbReference>
<keyword evidence="5 7" id="KW-1133">Transmembrane helix</keyword>
<evidence type="ECO:0000313" key="10">
    <source>
        <dbReference type="Proteomes" id="UP001177023"/>
    </source>
</evidence>
<dbReference type="Pfam" id="PF12698">
    <property type="entry name" value="ABC2_membrane_3"/>
    <property type="match status" value="2"/>
</dbReference>
<dbReference type="GO" id="GO:0005319">
    <property type="term" value="F:lipid transporter activity"/>
    <property type="evidence" value="ECO:0007669"/>
    <property type="project" value="TreeGrafter"/>
</dbReference>
<keyword evidence="4" id="KW-0067">ATP-binding</keyword>
<evidence type="ECO:0000256" key="3">
    <source>
        <dbReference type="ARBA" id="ARBA00022741"/>
    </source>
</evidence>
<dbReference type="EMBL" id="CATQJA010000669">
    <property type="protein sequence ID" value="CAJ0562912.1"/>
    <property type="molecule type" value="Genomic_DNA"/>
</dbReference>
<sequence>MRWLSQFWLLTLKNLILIWRNKVWTLLEIVVPLLIGVPMLIKGGKWMGNSPRAHGRVGGLPLAMDSTPHDYVYTVTNPKQQPNAALLLKKYQQFVNALEPPGKPLNLTLFKNRAAMQKFLQNQTDVEKGPGHSGTLGAFGIEILHINVKSAVFDYRIWVPGEAKKWKFGENWALTNSRTDLFGGTPVDQPSMYAVNRVLKMQSILDDAFIQMTKLVKTDRTRDEIVYHSFATPAPPLKWFQPLVSGIPGLIAVLLFPGIIHLAKDISFEVEIGLREYMQVMGLSPLLFYLSHGFIGWLKSMLLLPFFAFPLFRYFDMLPLLFPALVVFLYSLSVTSFAIFCSSTLKTSSSVFKLAMILWVMMALQPIVSGPKLEEIMWCFILSLNPNQAFVLAVDIWLSYDERNNRMSLTDAATGWTEHFNLASVYIMLIVGALNVAVISPLNRQVDTLWMFLGALLMDRLRSEETNFLRDAIARMSSPTTERPIKGDAGGDQLVDEVDEARNVAHGDIEVKDVTKKYGLGGGWALKGVNLKAIQGQITVLLGHNGAGKSTTFSILCGMASATSGTVKVNSKPVGLCPQKNPLFPKLTVAEHLWFFHHLKGGQDDHKLAGAALMHDLKFADKKNELAKNLSGGTKRKLLVAMAIIGRSKVVLLDEPTAAAIHRTVLLTTHYMDEAEKLGDWVTILQGGRDVINGSPGYLKRKYGSGYILTLVGASMIAEGQQDLVTPVSPEAMQGLGEAAQKTVAEVLAGDAGSFPLGPPHGRQIEMTIPMSNKDNFPKMCQALEKLKEDGKAVTGSVVLVDFGMSLNTLEQVFLKVGEIGEGKKEEADRGTATAWASAARLDVLPMLLAHFLAMLKKRVLYNLKNIPQFVVQIVIPIVLFLCINYVCNRVTTEVDSIVVGPSTIQPGRCVLQVFSGSQTSAQRLRKLLSNGCGLLELSARKNFAIEVVQATQDLPRLAVGIQLHDKVQSNVHIQAWYNPNGYHTTPLMINIADTFRLQERTDLDTARITTGFHVFPLDAELEEIMTGFFKKLRKFVLIPLLLLAFSILTSGFIVLLVEERTSNFQHQQLLTKLHPVTFWGASIVYDLLLCLLVCAAGILILYMGDVLGATALKRLSALWALYLWACLPFIYCLSYLFSSSAKANTLLIIWQVSDLLKWFGCQKQPAVDQITFAVEPGQCFGLLGTNGAGKTTTIDILTGLKAASGGAIRVYGHQGTRSSAIGYCPQFDAVLMDFTGREVLKIMATCHGYSEPGKVATQVLAAVGMSHDGDKRIKFCSGGQKRKISVGVALLAQDAIRILDEPTAGVDPKARRDIWMHLDLSRQPAGRTAQLLTSHSMEECEALCTKISIMIKGRMVAIGSSQHLKSKYSGGYTMTVELKPDESGEQDPVKLHELMTASVEALTQAMTAFFPEIKIKEAGASRTCIYVVPSTTLSWSAAWESMGKLCSDPKLRIADYSVTQCGLEDTFLKVTAQANNVAA</sequence>